<dbReference type="GO" id="GO:0030246">
    <property type="term" value="F:carbohydrate binding"/>
    <property type="evidence" value="ECO:0007669"/>
    <property type="project" value="InterPro"/>
</dbReference>
<gene>
    <name evidence="10" type="ORF">AS030_20560</name>
</gene>
<comment type="catalytic activity">
    <reaction evidence="1 8">
        <text>Hydrolysis of terminal non-reducing beta-D-galactose residues in beta-D-galactosides.</text>
        <dbReference type="EC" id="3.2.1.23"/>
    </reaction>
</comment>
<evidence type="ECO:0000256" key="2">
    <source>
        <dbReference type="ARBA" id="ARBA00007401"/>
    </source>
</evidence>
<dbReference type="Gene3D" id="2.60.40.10">
    <property type="entry name" value="Immunoglobulins"/>
    <property type="match status" value="2"/>
</dbReference>
<dbReference type="Pfam" id="PF02837">
    <property type="entry name" value="Glyco_hydro_2_N"/>
    <property type="match status" value="1"/>
</dbReference>
<feature type="domain" description="Beta galactosidase small chain/" evidence="9">
    <location>
        <begin position="754"/>
        <end position="1035"/>
    </location>
</feature>
<dbReference type="InterPro" id="IPR006101">
    <property type="entry name" value="Glyco_hydro_2"/>
</dbReference>
<evidence type="ECO:0000256" key="3">
    <source>
        <dbReference type="ARBA" id="ARBA00012756"/>
    </source>
</evidence>
<evidence type="ECO:0000256" key="7">
    <source>
        <dbReference type="ARBA" id="ARBA00032230"/>
    </source>
</evidence>
<keyword evidence="6 8" id="KW-0326">Glycosidase</keyword>
<evidence type="ECO:0000313" key="10">
    <source>
        <dbReference type="EMBL" id="KSU80330.1"/>
    </source>
</evidence>
<dbReference type="InterPro" id="IPR004199">
    <property type="entry name" value="B-gal_small/dom_5"/>
</dbReference>
<keyword evidence="11" id="KW-1185">Reference proteome</keyword>
<keyword evidence="5 8" id="KW-0378">Hydrolase</keyword>
<dbReference type="SUPFAM" id="SSF49785">
    <property type="entry name" value="Galactose-binding domain-like"/>
    <property type="match status" value="1"/>
</dbReference>
<dbReference type="InterPro" id="IPR008979">
    <property type="entry name" value="Galactose-bd-like_sf"/>
</dbReference>
<dbReference type="AlphaFoldDB" id="A0A0V8J072"/>
<evidence type="ECO:0000256" key="8">
    <source>
        <dbReference type="RuleBase" id="RU361154"/>
    </source>
</evidence>
<dbReference type="InterPro" id="IPR013783">
    <property type="entry name" value="Ig-like_fold"/>
</dbReference>
<dbReference type="InterPro" id="IPR032312">
    <property type="entry name" value="LacZ_4"/>
</dbReference>
<dbReference type="Pfam" id="PF16353">
    <property type="entry name" value="LacZ_4"/>
    <property type="match status" value="1"/>
</dbReference>
<dbReference type="Gene3D" id="2.60.120.260">
    <property type="entry name" value="Galactose-binding domain-like"/>
    <property type="match status" value="1"/>
</dbReference>
<dbReference type="PROSITE" id="PS00719">
    <property type="entry name" value="GLYCOSYL_HYDROL_F2_1"/>
    <property type="match status" value="1"/>
</dbReference>
<sequence>MNTKNDWENLLVLERNREPERSCFVSYEDKVSALSYQKGRSSRFKLLNGMWKFYYADQPALAPVGFQRDDFNVENWDEIPVPSNWQMNGYGHPHYTNVQYPFPVDPPYIPDENPTGSYRREFYVPDGWQEQNILLRFEGVDSSFHVWVNGEEAGYSQGSRLPSEFDITSLIREGKNTLAVQVYQWSEASYIEDQDMWWLSGIFRDVSLIAQPRVHVNDYFIRTELVENYQDAVLHLDVDVHNHHSKKCKGYHVEVSLLDRDFKAVNGVDKREEISVDPFDKARLTLSMPVMNPEKWSAESPYLYHLLLTLKDDQGNTIEELAARTGFRSVELKDGLFLVNGVPIKLKGVNRHDHHPDFGRAVPLEWMIEDVRLMKTHNINAVRTSHYPNDPKFYDLCDEYGLYVIDEADLECHGFVFTDNMHQLSEDPDWQEAYMDRMRRMVERDKNHPSIIMWSLGNESGFGQNHVAMAEWAKQRDPSRLVHYEGEVREIMVKDDNNPKREPVASDVFTTMYTAVEIMDQLGSRTDLEKPHILCEYAHAMGNGPGGLKEYWETFYNYPRLQGGFVWEWLDHGIRQHTANGEEYFAYGGDFGKQPHDGNFVIDGLVMPDHTPSPALAEYKKVIEPVFVEARDLKNGKVSILNRYDFLSLDHLQLNWSIEAGGKRMSSGVELLEDIQAGETKELAVPYALPVVIQSGTDYWLNLSFTLISDTAWAKASHEVAWSQFKLPVQSEAAVMDRRVMPDLETVEEPHKVHVKGQAFEAVFNKLNGRMESWTHEGSSVLEKGPKLNFWRASIDNDSLSNSGWKAVSSYDQWVEFGVNQLQQRLLSFTYEVSADDKSVVIEAKYRIAPAKLSWGISATLTYEIYGSGDVVLKAEGRPEGNHPATLPRIGLQLELPNELDQVKWYGRGPGESYIDSKQAGRIGVWSTNVNGLYTPYVLPQENGNRHEVRWASFTNHYGTGLFAGGIPVIDFGASRYSVETLEAAKHTHELVKENHIVLHLDFQQHGLGSASCGPDVLNKYQLHTGDFQFAVRLKPFNEGQMPAAELGKLSFKEKVGAVKS</sequence>
<protein>
    <recommendedName>
        <fullName evidence="4 8">Beta-galactosidase</fullName>
        <ecNumber evidence="3 8">3.2.1.23</ecNumber>
    </recommendedName>
    <alternativeName>
        <fullName evidence="7 8">Lactase</fullName>
    </alternativeName>
</protein>
<dbReference type="PANTHER" id="PTHR46323:SF2">
    <property type="entry name" value="BETA-GALACTOSIDASE"/>
    <property type="match status" value="1"/>
</dbReference>
<comment type="caution">
    <text evidence="10">The sequence shown here is derived from an EMBL/GenBank/DDBJ whole genome shotgun (WGS) entry which is preliminary data.</text>
</comment>
<dbReference type="SMART" id="SM01038">
    <property type="entry name" value="Bgal_small_N"/>
    <property type="match status" value="1"/>
</dbReference>
<reference evidence="10 11" key="1">
    <citation type="journal article" date="2014" name="Antonie Van Leeuwenhoek">
        <title>Fictibacillus enclensis sp. nov., isolated from marine sediment.</title>
        <authorList>
            <person name="Dastager S.G."/>
            <person name="Mawlankar R."/>
            <person name="Srinivasan K."/>
            <person name="Tang S.K."/>
            <person name="Lee J.C."/>
            <person name="Ramana V.V."/>
            <person name="Shouche Y.S."/>
        </authorList>
    </citation>
    <scope>NUCLEOTIDE SEQUENCE [LARGE SCALE GENOMIC DNA]</scope>
    <source>
        <strain evidence="10 11">NIO-1003</strain>
    </source>
</reference>
<dbReference type="Proteomes" id="UP000054099">
    <property type="component" value="Unassembled WGS sequence"/>
</dbReference>
<dbReference type="SUPFAM" id="SSF74650">
    <property type="entry name" value="Galactose mutarotase-like"/>
    <property type="match status" value="1"/>
</dbReference>
<name>A0A0V8J072_9BACL</name>
<dbReference type="GO" id="GO:0004565">
    <property type="term" value="F:beta-galactosidase activity"/>
    <property type="evidence" value="ECO:0007669"/>
    <property type="project" value="UniProtKB-EC"/>
</dbReference>
<dbReference type="InterPro" id="IPR006102">
    <property type="entry name" value="Ig-like_GH2"/>
</dbReference>
<dbReference type="InterPro" id="IPR023230">
    <property type="entry name" value="Glyco_hydro_2_CS"/>
</dbReference>
<dbReference type="InterPro" id="IPR050347">
    <property type="entry name" value="Bact_Beta-galactosidase"/>
</dbReference>
<dbReference type="PRINTS" id="PR00132">
    <property type="entry name" value="GLHYDRLASE2"/>
</dbReference>
<dbReference type="InterPro" id="IPR014718">
    <property type="entry name" value="GH-type_carb-bd"/>
</dbReference>
<evidence type="ECO:0000313" key="11">
    <source>
        <dbReference type="Proteomes" id="UP000054099"/>
    </source>
</evidence>
<evidence type="ECO:0000256" key="1">
    <source>
        <dbReference type="ARBA" id="ARBA00001412"/>
    </source>
</evidence>
<evidence type="ECO:0000256" key="6">
    <source>
        <dbReference type="ARBA" id="ARBA00023295"/>
    </source>
</evidence>
<dbReference type="GO" id="GO:0009341">
    <property type="term" value="C:beta-galactosidase complex"/>
    <property type="evidence" value="ECO:0007669"/>
    <property type="project" value="InterPro"/>
</dbReference>
<dbReference type="Pfam" id="PF02836">
    <property type="entry name" value="Glyco_hydro_2_C"/>
    <property type="match status" value="1"/>
</dbReference>
<proteinExistence type="inferred from homology"/>
<dbReference type="InterPro" id="IPR023232">
    <property type="entry name" value="Glyco_hydro_2_AS"/>
</dbReference>
<dbReference type="InterPro" id="IPR017853">
    <property type="entry name" value="GH"/>
</dbReference>
<accession>A0A0V8J072</accession>
<dbReference type="Gene3D" id="2.70.98.10">
    <property type="match status" value="1"/>
</dbReference>
<evidence type="ECO:0000259" key="9">
    <source>
        <dbReference type="SMART" id="SM01038"/>
    </source>
</evidence>
<dbReference type="SUPFAM" id="SSF49303">
    <property type="entry name" value="beta-Galactosidase/glucuronidase domain"/>
    <property type="match status" value="2"/>
</dbReference>
<dbReference type="Gene3D" id="3.20.20.80">
    <property type="entry name" value="Glycosidases"/>
    <property type="match status" value="1"/>
</dbReference>
<comment type="similarity">
    <text evidence="2 8">Belongs to the glycosyl hydrolase 2 family.</text>
</comment>
<dbReference type="EC" id="3.2.1.23" evidence="3 8"/>
<dbReference type="Pfam" id="PF02929">
    <property type="entry name" value="Bgal_small_N"/>
    <property type="match status" value="1"/>
</dbReference>
<dbReference type="InterPro" id="IPR011013">
    <property type="entry name" value="Gal_mutarotase_sf_dom"/>
</dbReference>
<dbReference type="OrthoDB" id="9762066at2"/>
<dbReference type="FunFam" id="3.20.20.80:FF:000018">
    <property type="entry name" value="Beta-galactosidase"/>
    <property type="match status" value="1"/>
</dbReference>
<organism evidence="10 11">
    <name type="scientific">Fictibacillus enclensis</name>
    <dbReference type="NCBI Taxonomy" id="1017270"/>
    <lineage>
        <taxon>Bacteria</taxon>
        <taxon>Bacillati</taxon>
        <taxon>Bacillota</taxon>
        <taxon>Bacilli</taxon>
        <taxon>Bacillales</taxon>
        <taxon>Fictibacillaceae</taxon>
        <taxon>Fictibacillus</taxon>
    </lineage>
</organism>
<dbReference type="RefSeq" id="WP_061975245.1">
    <property type="nucleotide sequence ID" value="NZ_FMAV01000005.1"/>
</dbReference>
<dbReference type="PANTHER" id="PTHR46323">
    <property type="entry name" value="BETA-GALACTOSIDASE"/>
    <property type="match status" value="1"/>
</dbReference>
<dbReference type="InterPro" id="IPR006104">
    <property type="entry name" value="Glyco_hydro_2_N"/>
</dbReference>
<dbReference type="InterPro" id="IPR036156">
    <property type="entry name" value="Beta-gal/glucu_dom_sf"/>
</dbReference>
<dbReference type="SUPFAM" id="SSF51445">
    <property type="entry name" value="(Trans)glycosidases"/>
    <property type="match status" value="1"/>
</dbReference>
<dbReference type="EMBL" id="LNQN01000007">
    <property type="protein sequence ID" value="KSU80330.1"/>
    <property type="molecule type" value="Genomic_DNA"/>
</dbReference>
<dbReference type="InterPro" id="IPR006103">
    <property type="entry name" value="Glyco_hydro_2_cat"/>
</dbReference>
<evidence type="ECO:0000256" key="4">
    <source>
        <dbReference type="ARBA" id="ARBA00013303"/>
    </source>
</evidence>
<evidence type="ECO:0000256" key="5">
    <source>
        <dbReference type="ARBA" id="ARBA00022801"/>
    </source>
</evidence>
<dbReference type="GO" id="GO:0005990">
    <property type="term" value="P:lactose catabolic process"/>
    <property type="evidence" value="ECO:0007669"/>
    <property type="project" value="TreeGrafter"/>
</dbReference>
<dbReference type="PROSITE" id="PS00608">
    <property type="entry name" value="GLYCOSYL_HYDROL_F2_2"/>
    <property type="match status" value="1"/>
</dbReference>
<dbReference type="Pfam" id="PF00703">
    <property type="entry name" value="Glyco_hydro_2"/>
    <property type="match status" value="1"/>
</dbReference>